<accession>A0ABS0Z9C0</accession>
<keyword evidence="5" id="KW-0560">Oxidoreductase</keyword>
<evidence type="ECO:0000256" key="5">
    <source>
        <dbReference type="ARBA" id="ARBA00023002"/>
    </source>
</evidence>
<dbReference type="PANTHER" id="PTHR43303:SF4">
    <property type="entry name" value="NADPH DEHYDROGENASE C23G7.10C-RELATED"/>
    <property type="match status" value="1"/>
</dbReference>
<evidence type="ECO:0000313" key="7">
    <source>
        <dbReference type="EMBL" id="MBJ7550234.1"/>
    </source>
</evidence>
<sequence length="54" mass="5925">MAQLFTPFTLKSITLKNRVAIPPMCQYSAEEGLANDWHQVHYTGLARGGAGFVS</sequence>
<reference evidence="7 8" key="1">
    <citation type="submission" date="2020-12" db="EMBL/GenBank/DDBJ databases">
        <title>Comparative genome analysis of fungal antagonists Marinomonas ostreistagni 398 and M. spartinae 468.</title>
        <authorList>
            <person name="Fields J.L."/>
            <person name="Mavrodi O.V."/>
            <person name="Biber P.D."/>
            <person name="Indest K.J."/>
            <person name="Mavrodi D.V."/>
        </authorList>
    </citation>
    <scope>NUCLEOTIDE SEQUENCE [LARGE SCALE GENOMIC DNA]</scope>
    <source>
        <strain evidence="7 8">USM7</strain>
    </source>
</reference>
<dbReference type="PANTHER" id="PTHR43303">
    <property type="entry name" value="NADPH DEHYDROGENASE C23G7.10C-RELATED"/>
    <property type="match status" value="1"/>
</dbReference>
<dbReference type="InterPro" id="IPR013785">
    <property type="entry name" value="Aldolase_TIM"/>
</dbReference>
<evidence type="ECO:0000256" key="3">
    <source>
        <dbReference type="ARBA" id="ARBA00022643"/>
    </source>
</evidence>
<evidence type="ECO:0000256" key="1">
    <source>
        <dbReference type="ARBA" id="ARBA00001917"/>
    </source>
</evidence>
<name>A0ABS0Z9C0_9GAMM</name>
<comment type="caution">
    <text evidence="7">The sequence shown here is derived from an EMBL/GenBank/DDBJ whole genome shotgun (WGS) entry which is preliminary data.</text>
</comment>
<feature type="domain" description="NADH:flavin oxidoreductase/NADH oxidase N-terminal" evidence="6">
    <location>
        <begin position="3"/>
        <end position="51"/>
    </location>
</feature>
<evidence type="ECO:0000256" key="4">
    <source>
        <dbReference type="ARBA" id="ARBA00022857"/>
    </source>
</evidence>
<keyword evidence="2" id="KW-0285">Flavoprotein</keyword>
<dbReference type="EMBL" id="JAEMUH010000005">
    <property type="protein sequence ID" value="MBJ7550234.1"/>
    <property type="molecule type" value="Genomic_DNA"/>
</dbReference>
<dbReference type="InterPro" id="IPR001155">
    <property type="entry name" value="OxRdtase_FMN_N"/>
</dbReference>
<proteinExistence type="predicted"/>
<gene>
    <name evidence="7" type="ORF">JHD44_06045</name>
</gene>
<evidence type="ECO:0000259" key="6">
    <source>
        <dbReference type="Pfam" id="PF00724"/>
    </source>
</evidence>
<keyword evidence="8" id="KW-1185">Reference proteome</keyword>
<dbReference type="Proteomes" id="UP000598488">
    <property type="component" value="Unassembled WGS sequence"/>
</dbReference>
<evidence type="ECO:0000313" key="8">
    <source>
        <dbReference type="Proteomes" id="UP000598488"/>
    </source>
</evidence>
<protein>
    <recommendedName>
        <fullName evidence="6">NADH:flavin oxidoreductase/NADH oxidase N-terminal domain-containing protein</fullName>
    </recommendedName>
</protein>
<dbReference type="InterPro" id="IPR044152">
    <property type="entry name" value="YqjM-like"/>
</dbReference>
<evidence type="ECO:0000256" key="2">
    <source>
        <dbReference type="ARBA" id="ARBA00022630"/>
    </source>
</evidence>
<keyword evidence="3" id="KW-0288">FMN</keyword>
<dbReference type="SUPFAM" id="SSF51395">
    <property type="entry name" value="FMN-linked oxidoreductases"/>
    <property type="match status" value="1"/>
</dbReference>
<keyword evidence="4" id="KW-0521">NADP</keyword>
<dbReference type="Pfam" id="PF00724">
    <property type="entry name" value="Oxidored_FMN"/>
    <property type="match status" value="1"/>
</dbReference>
<comment type="cofactor">
    <cofactor evidence="1">
        <name>FMN</name>
        <dbReference type="ChEBI" id="CHEBI:58210"/>
    </cofactor>
</comment>
<dbReference type="Gene3D" id="3.20.20.70">
    <property type="entry name" value="Aldolase class I"/>
    <property type="match status" value="1"/>
</dbReference>
<dbReference type="RefSeq" id="WP_199461873.1">
    <property type="nucleotide sequence ID" value="NZ_JAEMUH010000005.1"/>
</dbReference>
<organism evidence="7 8">
    <name type="scientific">Marinomonas ostreistagni</name>
    <dbReference type="NCBI Taxonomy" id="359209"/>
    <lineage>
        <taxon>Bacteria</taxon>
        <taxon>Pseudomonadati</taxon>
        <taxon>Pseudomonadota</taxon>
        <taxon>Gammaproteobacteria</taxon>
        <taxon>Oceanospirillales</taxon>
        <taxon>Oceanospirillaceae</taxon>
        <taxon>Marinomonas</taxon>
    </lineage>
</organism>